<accession>A0A7C4GB65</accession>
<dbReference type="SUPFAM" id="SSF52317">
    <property type="entry name" value="Class I glutamine amidotransferase-like"/>
    <property type="match status" value="1"/>
</dbReference>
<evidence type="ECO:0000313" key="2">
    <source>
        <dbReference type="EMBL" id="HGK28390.1"/>
    </source>
</evidence>
<dbReference type="EMBL" id="DSUT01000113">
    <property type="protein sequence ID" value="HGK28390.1"/>
    <property type="molecule type" value="Genomic_DNA"/>
</dbReference>
<reference evidence="2" key="1">
    <citation type="journal article" date="2020" name="mSystems">
        <title>Genome- and Community-Level Interaction Insights into Carbon Utilization and Element Cycling Functions of Hydrothermarchaeota in Hydrothermal Sediment.</title>
        <authorList>
            <person name="Zhou Z."/>
            <person name="Liu Y."/>
            <person name="Xu W."/>
            <person name="Pan J."/>
            <person name="Luo Z.H."/>
            <person name="Li M."/>
        </authorList>
    </citation>
    <scope>NUCLEOTIDE SEQUENCE [LARGE SCALE GENOMIC DNA]</scope>
    <source>
        <strain evidence="2">SpSt-488</strain>
    </source>
</reference>
<evidence type="ECO:0008006" key="3">
    <source>
        <dbReference type="Google" id="ProtNLM"/>
    </source>
</evidence>
<keyword evidence="1" id="KW-0812">Transmembrane</keyword>
<comment type="caution">
    <text evidence="2">The sequence shown here is derived from an EMBL/GenBank/DDBJ whole genome shotgun (WGS) entry which is preliminary data.</text>
</comment>
<evidence type="ECO:0000256" key="1">
    <source>
        <dbReference type="SAM" id="Phobius"/>
    </source>
</evidence>
<dbReference type="CDD" id="cd00198">
    <property type="entry name" value="vWFA"/>
    <property type="match status" value="1"/>
</dbReference>
<dbReference type="Gene3D" id="3.40.50.410">
    <property type="entry name" value="von Willebrand factor, type A domain"/>
    <property type="match status" value="1"/>
</dbReference>
<dbReference type="SUPFAM" id="SSF53300">
    <property type="entry name" value="vWA-like"/>
    <property type="match status" value="1"/>
</dbReference>
<feature type="transmembrane region" description="Helical" evidence="1">
    <location>
        <begin position="32"/>
        <end position="54"/>
    </location>
</feature>
<dbReference type="PANTHER" id="PTHR37947">
    <property type="entry name" value="BLL2462 PROTEIN"/>
    <property type="match status" value="1"/>
</dbReference>
<dbReference type="PANTHER" id="PTHR37947:SF1">
    <property type="entry name" value="BLL2462 PROTEIN"/>
    <property type="match status" value="1"/>
</dbReference>
<feature type="transmembrane region" description="Helical" evidence="1">
    <location>
        <begin position="631"/>
        <end position="648"/>
    </location>
</feature>
<dbReference type="InterPro" id="IPR029062">
    <property type="entry name" value="Class_I_gatase-like"/>
</dbReference>
<dbReference type="Gene3D" id="3.40.50.880">
    <property type="match status" value="1"/>
</dbReference>
<proteinExistence type="predicted"/>
<organism evidence="2">
    <name type="scientific">candidate division WOR-3 bacterium</name>
    <dbReference type="NCBI Taxonomy" id="2052148"/>
    <lineage>
        <taxon>Bacteria</taxon>
        <taxon>Bacteria division WOR-3</taxon>
    </lineage>
</organism>
<dbReference type="InterPro" id="IPR036465">
    <property type="entry name" value="vWFA_dom_sf"/>
</dbReference>
<keyword evidence="1" id="KW-1133">Transmembrane helix</keyword>
<gene>
    <name evidence="2" type="ORF">ENS41_05485</name>
</gene>
<dbReference type="AlphaFoldDB" id="A0A7C4GB65"/>
<keyword evidence="1" id="KW-0472">Membrane</keyword>
<protein>
    <recommendedName>
        <fullName evidence="3">VWA domain-containing protein</fullName>
    </recommendedName>
</protein>
<sequence>MLIVASGILLALGVLAYRRQLGRGGNVGLLVLRLLLLLGFAAILIGQVLAVSWVERPRRVVLLADVSASMVQTGANSAALAAAETFPLPERSRREVWRFADSTGTTPDPGRTRIARALRLAGRTRPGAVVLLSDGQDNGEGDPAAVARELGVPVHVVGFGAGVERNLAVAGVNAPAEVYAGDTVSVRVRLFATGFAGERTKVRVAGQMREVSFGPGTAEQELEFRVVFGRAGRQLLTVSAESLPGESNHADNLQVTPIDVRPARVRVLYLTNRPGIGTRFLLRVLAGQERIELAQVVAKAGGFAAGSVATEVRKSDVLILDGVAETGQDAAVWSAVVERVLQGAGLLAVVGPGFSVGGKLLEVLPLTRGLRMRTGTFTPEAAGTGTLLPWFQSPVGIDLGAVPPFVGVSSGELRPDATVWLAAIEDGTPLVVAGRAGKGKVVMVAGYPVWRWGFAAGSPGGVVSPLAVLVHGLVRYLAESDSVRFRLESDRLSYRAGERIRLTLTAKAVDGSQWNGLDAFAVVDGGEAEIPLVEVGGGRYETWLDGIAAGSHRITAVARQHGVEAGRAVLQLEVAEQSIELAAIGMNRPLLEAVAGAGGGRFFVHDSMPGDGHLLGLGVYQRRFVFDSRRTPLFFVGLALMVGVELVLRRRKGLL</sequence>
<name>A0A7C4GB65_UNCW3</name>